<dbReference type="AlphaFoldDB" id="A0A8H7TLX2"/>
<dbReference type="SUPFAM" id="SSF50370">
    <property type="entry name" value="Ricin B-like lectins"/>
    <property type="match status" value="1"/>
</dbReference>
<evidence type="ECO:0000313" key="2">
    <source>
        <dbReference type="EMBL" id="KAF9749793.1"/>
    </source>
</evidence>
<gene>
    <name evidence="2" type="ORF">IM811_015820</name>
</gene>
<dbReference type="Gene3D" id="2.80.10.50">
    <property type="match status" value="1"/>
</dbReference>
<feature type="coiled-coil region" evidence="1">
    <location>
        <begin position="30"/>
        <end position="102"/>
    </location>
</feature>
<comment type="caution">
    <text evidence="2">The sequence shown here is derived from an EMBL/GenBank/DDBJ whole genome shotgun (WGS) entry which is preliminary data.</text>
</comment>
<keyword evidence="1" id="KW-0175">Coiled coil</keyword>
<sequence>MALLCQHVTNLNFNTAPIVFKNDDNNVSALENARQQKKRIEEAAHLQKQQLEEAAEKLQNQAEDTEEVIKERDHLRSESERLAQENAAAKGLLDAMKRQKDEEIAALSSRVAQRAAEITRLNQMIFSGRAPNMARQDNCLPLVYHNATVHIVNAFCPLGLDSGYQNRTKLHCWEYCVGIANQTFKLERVNNDITPEGFWTISRTGDNQKLYFPNNTVGLDVHVGNAPGKQYYWYIGRPSNSRVGSWVIKNAEWGTCIQMGNGGKENARHVYSYPVSDHADANWLMVPFSFN</sequence>
<dbReference type="EMBL" id="JADCTT010000007">
    <property type="protein sequence ID" value="KAF9749793.1"/>
    <property type="molecule type" value="Genomic_DNA"/>
</dbReference>
<dbReference type="Proteomes" id="UP000616885">
    <property type="component" value="Unassembled WGS sequence"/>
</dbReference>
<evidence type="ECO:0000313" key="3">
    <source>
        <dbReference type="Proteomes" id="UP000616885"/>
    </source>
</evidence>
<dbReference type="InterPro" id="IPR035992">
    <property type="entry name" value="Ricin_B-like_lectins"/>
</dbReference>
<evidence type="ECO:0000256" key="1">
    <source>
        <dbReference type="SAM" id="Coils"/>
    </source>
</evidence>
<reference evidence="2" key="1">
    <citation type="submission" date="2020-10" db="EMBL/GenBank/DDBJ databases">
        <title>High-Quality Genome Resource of Clonostachys rosea strain S41 by Oxford Nanopore Long-Read Sequencing.</title>
        <authorList>
            <person name="Wang H."/>
        </authorList>
    </citation>
    <scope>NUCLEOTIDE SEQUENCE</scope>
    <source>
        <strain evidence="2">S41</strain>
    </source>
</reference>
<protein>
    <submittedName>
        <fullName evidence="2">Uncharacterized protein</fullName>
    </submittedName>
</protein>
<name>A0A8H7TLX2_BIOOC</name>
<proteinExistence type="predicted"/>
<organism evidence="2 3">
    <name type="scientific">Bionectria ochroleuca</name>
    <name type="common">Gliocladium roseum</name>
    <dbReference type="NCBI Taxonomy" id="29856"/>
    <lineage>
        <taxon>Eukaryota</taxon>
        <taxon>Fungi</taxon>
        <taxon>Dikarya</taxon>
        <taxon>Ascomycota</taxon>
        <taxon>Pezizomycotina</taxon>
        <taxon>Sordariomycetes</taxon>
        <taxon>Hypocreomycetidae</taxon>
        <taxon>Hypocreales</taxon>
        <taxon>Bionectriaceae</taxon>
        <taxon>Clonostachys</taxon>
    </lineage>
</organism>
<accession>A0A8H7TLX2</accession>